<keyword evidence="6" id="KW-0131">Cell cycle</keyword>
<dbReference type="NCBIfam" id="NF001325">
    <property type="entry name" value="PRK00259.1-3"/>
    <property type="match status" value="1"/>
</dbReference>
<proteinExistence type="inferred from homology"/>
<dbReference type="PANTHER" id="PTHR36917:SF1">
    <property type="entry name" value="INNER MEMBRANE-SPANNING PROTEIN YCIB"/>
    <property type="match status" value="1"/>
</dbReference>
<protein>
    <recommendedName>
        <fullName evidence="5">Inner membrane-spanning protein YciB</fullName>
    </recommendedName>
</protein>
<comment type="subcellular location">
    <subcellularLocation>
        <location evidence="5">Cell inner membrane</location>
        <topology evidence="5">Multi-pass membrane protein</topology>
    </subcellularLocation>
</comment>
<keyword evidence="6" id="KW-0132">Cell division</keyword>
<evidence type="ECO:0000256" key="3">
    <source>
        <dbReference type="ARBA" id="ARBA00022989"/>
    </source>
</evidence>
<evidence type="ECO:0000256" key="5">
    <source>
        <dbReference type="HAMAP-Rule" id="MF_00189"/>
    </source>
</evidence>
<feature type="transmembrane region" description="Helical" evidence="5">
    <location>
        <begin position="117"/>
        <end position="139"/>
    </location>
</feature>
<organism evidence="6">
    <name type="scientific">Candidatus Nitrotoga fabula</name>
    <dbReference type="NCBI Taxonomy" id="2182327"/>
    <lineage>
        <taxon>Bacteria</taxon>
        <taxon>Pseudomonadati</taxon>
        <taxon>Pseudomonadota</taxon>
        <taxon>Betaproteobacteria</taxon>
        <taxon>Nitrosomonadales</taxon>
        <taxon>Gallionellaceae</taxon>
        <taxon>Candidatus Nitrotoga</taxon>
    </lineage>
</organism>
<sequence length="180" mass="20612">MKLLFDLFPVILFFVSFKLFNVYVATAAAIVATIAQIVWVKWRHGKVDAMLWVSFAIIAVFGGATLILHDETFIKFKPTILYWVFATILLGSSLFLKKNLIRTLLHEKISLPSKVWGQLNLSWSLFFVLLGIINLYVAFNFSIDVWVNFKLFGATGIMLVFVLLQSLVLSKYMHEKKESN</sequence>
<feature type="transmembrane region" description="Helical" evidence="5">
    <location>
        <begin position="20"/>
        <end position="42"/>
    </location>
</feature>
<dbReference type="Pfam" id="PF04279">
    <property type="entry name" value="IspA"/>
    <property type="match status" value="1"/>
</dbReference>
<feature type="transmembrane region" description="Helical" evidence="5">
    <location>
        <begin position="80"/>
        <end position="96"/>
    </location>
</feature>
<keyword evidence="1 5" id="KW-1003">Cell membrane</keyword>
<comment type="function">
    <text evidence="5">Plays a role in cell envelope biogenesis, maintenance of cell envelope integrity and membrane homeostasis.</text>
</comment>
<keyword evidence="5" id="KW-0997">Cell inner membrane</keyword>
<evidence type="ECO:0000256" key="4">
    <source>
        <dbReference type="ARBA" id="ARBA00023136"/>
    </source>
</evidence>
<evidence type="ECO:0000256" key="2">
    <source>
        <dbReference type="ARBA" id="ARBA00022692"/>
    </source>
</evidence>
<dbReference type="NCBIfam" id="TIGR00997">
    <property type="entry name" value="ispZ"/>
    <property type="match status" value="1"/>
</dbReference>
<dbReference type="GO" id="GO:0051301">
    <property type="term" value="P:cell division"/>
    <property type="evidence" value="ECO:0007669"/>
    <property type="project" value="UniProtKB-KW"/>
</dbReference>
<dbReference type="PANTHER" id="PTHR36917">
    <property type="entry name" value="INTRACELLULAR SEPTATION PROTEIN A-RELATED"/>
    <property type="match status" value="1"/>
</dbReference>
<name>A0A2X0QTB6_9PROT</name>
<gene>
    <name evidence="5 6" type="primary">yciB</name>
    <name evidence="6" type="ORF">NITFAB_0939</name>
</gene>
<dbReference type="HAMAP" id="MF_00189">
    <property type="entry name" value="YciB"/>
    <property type="match status" value="1"/>
</dbReference>
<feature type="transmembrane region" description="Helical" evidence="5">
    <location>
        <begin position="49"/>
        <end position="68"/>
    </location>
</feature>
<dbReference type="InterPro" id="IPR006008">
    <property type="entry name" value="YciB"/>
</dbReference>
<keyword evidence="4 5" id="KW-0472">Membrane</keyword>
<keyword evidence="2 5" id="KW-0812">Transmembrane</keyword>
<evidence type="ECO:0000256" key="1">
    <source>
        <dbReference type="ARBA" id="ARBA00022475"/>
    </source>
</evidence>
<dbReference type="AlphaFoldDB" id="A0A2X0QTB6"/>
<feature type="transmembrane region" description="Helical" evidence="5">
    <location>
        <begin position="151"/>
        <end position="169"/>
    </location>
</feature>
<comment type="similarity">
    <text evidence="5">Belongs to the YciB family.</text>
</comment>
<evidence type="ECO:0000313" key="6">
    <source>
        <dbReference type="EMBL" id="SPS05349.1"/>
    </source>
</evidence>
<accession>A0A2X0QTB6</accession>
<reference evidence="6" key="1">
    <citation type="submission" date="2018-05" db="EMBL/GenBank/DDBJ databases">
        <authorList>
            <person name="Lanie J.A."/>
            <person name="Ng W.-L."/>
            <person name="Kazmierczak K.M."/>
            <person name="Andrzejewski T.M."/>
            <person name="Davidsen T.M."/>
            <person name="Wayne K.J."/>
            <person name="Tettelin H."/>
            <person name="Glass J.I."/>
            <person name="Rusch D."/>
            <person name="Podicherti R."/>
            <person name="Tsui H.-C.T."/>
            <person name="Winkler M.E."/>
        </authorList>
    </citation>
    <scope>NUCLEOTIDE SEQUENCE</scope>
    <source>
        <strain evidence="6">KNB</strain>
    </source>
</reference>
<dbReference type="EMBL" id="LS423452">
    <property type="protein sequence ID" value="SPS05349.1"/>
    <property type="molecule type" value="Genomic_DNA"/>
</dbReference>
<dbReference type="GO" id="GO:0005886">
    <property type="term" value="C:plasma membrane"/>
    <property type="evidence" value="ECO:0007669"/>
    <property type="project" value="UniProtKB-SubCell"/>
</dbReference>
<keyword evidence="3 5" id="KW-1133">Transmembrane helix</keyword>